<evidence type="ECO:0008006" key="3">
    <source>
        <dbReference type="Google" id="ProtNLM"/>
    </source>
</evidence>
<name>A0A6M5YPR7_9BACT</name>
<evidence type="ECO:0000313" key="2">
    <source>
        <dbReference type="Proteomes" id="UP000503447"/>
    </source>
</evidence>
<dbReference type="InterPro" id="IPR011990">
    <property type="entry name" value="TPR-like_helical_dom_sf"/>
</dbReference>
<gene>
    <name evidence="1" type="ORF">FTUN_2488</name>
</gene>
<dbReference type="SUPFAM" id="SSF48452">
    <property type="entry name" value="TPR-like"/>
    <property type="match status" value="1"/>
</dbReference>
<keyword evidence="2" id="KW-1185">Reference proteome</keyword>
<accession>A0A6M5YPR7</accession>
<sequence>MRVADDILARPQPVGVFPLPAGYLLLPPAADPTAGAELRAGRTPTEWPSEWQFFASVLGGGTGAALDRLATGHGPLPAYNRFVLDPNPQRFAEARAHEPLRTLVDVVAYSVGLLDHPPDASDLDGELLAHALAAHAAHALGAGDPIAVAAHLGAAIAAARGPSPLFAAQLLGQLAAVLRDAPERGAEAIAHYQDAIRLAADTPLVRLRAELWFALGTTYLERADGRRGALLEAVKAYQQAIQCGLSVDAHPDLFAEAHNNLGLAYISIPAASASDQLRMAVAIQSFREALKVYTREAHPDRWASTTLNLANAIQYVPSGHPEQNLMRAVELYDEVLTVRTRPADPVGYARVLANQANALAHLGVFGPALEKLNEAHKLFHWYEEPAAAASVMELVDQITACRDRAAAEPVEG</sequence>
<protein>
    <recommendedName>
        <fullName evidence="3">Tetratricopeptide repeat protein</fullName>
    </recommendedName>
</protein>
<proteinExistence type="predicted"/>
<dbReference type="KEGG" id="ftj:FTUN_2488"/>
<dbReference type="EMBL" id="CP053452">
    <property type="protein sequence ID" value="QJW94962.1"/>
    <property type="molecule type" value="Genomic_DNA"/>
</dbReference>
<reference evidence="2" key="1">
    <citation type="submission" date="2020-05" db="EMBL/GenBank/DDBJ databases">
        <title>Frigoriglobus tundricola gen. nov., sp. nov., a psychrotolerant cellulolytic planctomycete of the family Gemmataceae with two divergent copies of 16S rRNA gene.</title>
        <authorList>
            <person name="Kulichevskaya I.S."/>
            <person name="Ivanova A.A."/>
            <person name="Naumoff D.G."/>
            <person name="Beletsky A.V."/>
            <person name="Rijpstra W.I.C."/>
            <person name="Sinninghe Damste J.S."/>
            <person name="Mardanov A.V."/>
            <person name="Ravin N.V."/>
            <person name="Dedysh S.N."/>
        </authorList>
    </citation>
    <scope>NUCLEOTIDE SEQUENCE [LARGE SCALE GENOMIC DNA]</scope>
    <source>
        <strain evidence="2">PL17</strain>
    </source>
</reference>
<organism evidence="1 2">
    <name type="scientific">Frigoriglobus tundricola</name>
    <dbReference type="NCBI Taxonomy" id="2774151"/>
    <lineage>
        <taxon>Bacteria</taxon>
        <taxon>Pseudomonadati</taxon>
        <taxon>Planctomycetota</taxon>
        <taxon>Planctomycetia</taxon>
        <taxon>Gemmatales</taxon>
        <taxon>Gemmataceae</taxon>
        <taxon>Frigoriglobus</taxon>
    </lineage>
</organism>
<evidence type="ECO:0000313" key="1">
    <source>
        <dbReference type="EMBL" id="QJW94962.1"/>
    </source>
</evidence>
<dbReference type="Gene3D" id="1.25.40.10">
    <property type="entry name" value="Tetratricopeptide repeat domain"/>
    <property type="match status" value="2"/>
</dbReference>
<dbReference type="Proteomes" id="UP000503447">
    <property type="component" value="Chromosome"/>
</dbReference>
<dbReference type="AlphaFoldDB" id="A0A6M5YPR7"/>